<evidence type="ECO:0000259" key="6">
    <source>
        <dbReference type="Pfam" id="PF00535"/>
    </source>
</evidence>
<evidence type="ECO:0000256" key="4">
    <source>
        <dbReference type="ARBA" id="ARBA00022679"/>
    </source>
</evidence>
<keyword evidence="8" id="KW-1185">Reference proteome</keyword>
<evidence type="ECO:0000256" key="5">
    <source>
        <dbReference type="SAM" id="Phobius"/>
    </source>
</evidence>
<reference evidence="7 8" key="1">
    <citation type="submission" date="2020-08" db="EMBL/GenBank/DDBJ databases">
        <title>Whole genome shotgun sequence of Actinoplanes ianthinogenes NBRC 13996.</title>
        <authorList>
            <person name="Komaki H."/>
            <person name="Tamura T."/>
        </authorList>
    </citation>
    <scope>NUCLEOTIDE SEQUENCE [LARGE SCALE GENOMIC DNA]</scope>
    <source>
        <strain evidence="7 8">NBRC 13996</strain>
    </source>
</reference>
<dbReference type="PANTHER" id="PTHR43179">
    <property type="entry name" value="RHAMNOSYLTRANSFERASE WBBL"/>
    <property type="match status" value="1"/>
</dbReference>
<dbReference type="PANTHER" id="PTHR43179:SF12">
    <property type="entry name" value="GALACTOFURANOSYLTRANSFERASE GLFT2"/>
    <property type="match status" value="1"/>
</dbReference>
<keyword evidence="5" id="KW-0472">Membrane</keyword>
<evidence type="ECO:0000256" key="1">
    <source>
        <dbReference type="ARBA" id="ARBA00004776"/>
    </source>
</evidence>
<comment type="pathway">
    <text evidence="1">Cell wall biogenesis; cell wall polysaccharide biosynthesis.</text>
</comment>
<gene>
    <name evidence="7" type="ORF">Aiant_08820</name>
</gene>
<sequence length="326" mass="35285">MTTERVFTPIVPAAGTPRREPVSVLICAYTMRRWDDVLAAVESVRPQLGGYDEVVLVVDHNLELRAGLEARYDSTPWLRVLSNTGKQGLSGARNTGVAAARHDIVIFLDDDATAEPGLVTTMVAALADQRVAAVGGTPVPAWPAVHRPWWFPPEFDWVVGCAYVGLPTERAEVRNVIGAAMAFRRGVLERVGPFSTDVGRVGTLPLGCEETELCIRVRQQLPGAAIHHLPDARVRHRVTPDRTTWRYFLRRCYSEGVSKAMVSRLVGAGDGLSSERRYVSRILPRAVGRSLLGVARGRFAAAGPGAAVLCGLVATGAGYLRGSLTR</sequence>
<proteinExistence type="inferred from homology"/>
<dbReference type="RefSeq" id="WP_189331049.1">
    <property type="nucleotide sequence ID" value="NZ_AP023356.1"/>
</dbReference>
<keyword evidence="3" id="KW-0328">Glycosyltransferase</keyword>
<dbReference type="Gene3D" id="3.90.550.10">
    <property type="entry name" value="Spore Coat Polysaccharide Biosynthesis Protein SpsA, Chain A"/>
    <property type="match status" value="1"/>
</dbReference>
<comment type="similarity">
    <text evidence="2">Belongs to the glycosyltransferase 2 family.</text>
</comment>
<evidence type="ECO:0000313" key="8">
    <source>
        <dbReference type="Proteomes" id="UP000676967"/>
    </source>
</evidence>
<dbReference type="Proteomes" id="UP000676967">
    <property type="component" value="Chromosome"/>
</dbReference>
<keyword evidence="5" id="KW-0812">Transmembrane</keyword>
<feature type="transmembrane region" description="Helical" evidence="5">
    <location>
        <begin position="299"/>
        <end position="320"/>
    </location>
</feature>
<keyword evidence="4 7" id="KW-0808">Transferase</keyword>
<protein>
    <submittedName>
        <fullName evidence="7">Glycosyl transferase family 2</fullName>
    </submittedName>
</protein>
<keyword evidence="5" id="KW-1133">Transmembrane helix</keyword>
<feature type="domain" description="Glycosyltransferase 2-like" evidence="6">
    <location>
        <begin position="23"/>
        <end position="191"/>
    </location>
</feature>
<evidence type="ECO:0000313" key="7">
    <source>
        <dbReference type="EMBL" id="BCJ40225.1"/>
    </source>
</evidence>
<dbReference type="EMBL" id="AP023356">
    <property type="protein sequence ID" value="BCJ40225.1"/>
    <property type="molecule type" value="Genomic_DNA"/>
</dbReference>
<name>A0ABN6C3Z3_9ACTN</name>
<dbReference type="GO" id="GO:0016740">
    <property type="term" value="F:transferase activity"/>
    <property type="evidence" value="ECO:0007669"/>
    <property type="project" value="UniProtKB-KW"/>
</dbReference>
<organism evidence="7 8">
    <name type="scientific">Actinoplanes ianthinogenes</name>
    <dbReference type="NCBI Taxonomy" id="122358"/>
    <lineage>
        <taxon>Bacteria</taxon>
        <taxon>Bacillati</taxon>
        <taxon>Actinomycetota</taxon>
        <taxon>Actinomycetes</taxon>
        <taxon>Micromonosporales</taxon>
        <taxon>Micromonosporaceae</taxon>
        <taxon>Actinoplanes</taxon>
    </lineage>
</organism>
<dbReference type="SUPFAM" id="SSF53448">
    <property type="entry name" value="Nucleotide-diphospho-sugar transferases"/>
    <property type="match status" value="1"/>
</dbReference>
<evidence type="ECO:0000256" key="2">
    <source>
        <dbReference type="ARBA" id="ARBA00006739"/>
    </source>
</evidence>
<accession>A0ABN6C3Z3</accession>
<evidence type="ECO:0000256" key="3">
    <source>
        <dbReference type="ARBA" id="ARBA00022676"/>
    </source>
</evidence>
<dbReference type="InterPro" id="IPR029044">
    <property type="entry name" value="Nucleotide-diphossugar_trans"/>
</dbReference>
<dbReference type="Pfam" id="PF00535">
    <property type="entry name" value="Glycos_transf_2"/>
    <property type="match status" value="1"/>
</dbReference>
<dbReference type="InterPro" id="IPR001173">
    <property type="entry name" value="Glyco_trans_2-like"/>
</dbReference>